<dbReference type="InterPro" id="IPR016193">
    <property type="entry name" value="Cytidine_deaminase-like"/>
</dbReference>
<evidence type="ECO:0000256" key="5">
    <source>
        <dbReference type="ARBA" id="ARBA00007417"/>
    </source>
</evidence>
<evidence type="ECO:0000256" key="8">
    <source>
        <dbReference type="ARBA" id="ARBA00022801"/>
    </source>
</evidence>
<evidence type="ECO:0000256" key="4">
    <source>
        <dbReference type="ARBA" id="ARBA00005259"/>
    </source>
</evidence>
<dbReference type="NCBIfam" id="TIGR00227">
    <property type="entry name" value="ribD_Cterm"/>
    <property type="match status" value="1"/>
</dbReference>
<dbReference type="SUPFAM" id="SSF53597">
    <property type="entry name" value="Dihydrofolate reductase-like"/>
    <property type="match status" value="1"/>
</dbReference>
<dbReference type="FunFam" id="3.40.140.10:FF:000025">
    <property type="entry name" value="Riboflavin biosynthesis protein RibD"/>
    <property type="match status" value="1"/>
</dbReference>
<keyword evidence="11 13" id="KW-0560">Oxidoreductase</keyword>
<evidence type="ECO:0000256" key="14">
    <source>
        <dbReference type="PIRSR" id="PIRSR006769-1"/>
    </source>
</evidence>
<dbReference type="Proteomes" id="UP000613768">
    <property type="component" value="Unassembled WGS sequence"/>
</dbReference>
<dbReference type="SUPFAM" id="SSF53927">
    <property type="entry name" value="Cytidine deaminase-like"/>
    <property type="match status" value="1"/>
</dbReference>
<dbReference type="NCBIfam" id="TIGR00326">
    <property type="entry name" value="eubact_ribD"/>
    <property type="match status" value="1"/>
</dbReference>
<feature type="binding site" evidence="15">
    <location>
        <position position="254"/>
    </location>
    <ligand>
        <name>substrate</name>
    </ligand>
</feature>
<keyword evidence="10 13" id="KW-0521">NADP</keyword>
<evidence type="ECO:0000256" key="16">
    <source>
        <dbReference type="PIRSR" id="PIRSR006769-3"/>
    </source>
</evidence>
<evidence type="ECO:0000256" key="13">
    <source>
        <dbReference type="PIRNR" id="PIRNR006769"/>
    </source>
</evidence>
<dbReference type="EC" id="3.5.4.26" evidence="13"/>
<evidence type="ECO:0000256" key="6">
    <source>
        <dbReference type="ARBA" id="ARBA00022619"/>
    </source>
</evidence>
<feature type="domain" description="CMP/dCMP-type deaminase" evidence="18">
    <location>
        <begin position="48"/>
        <end position="170"/>
    </location>
</feature>
<evidence type="ECO:0000256" key="15">
    <source>
        <dbReference type="PIRSR" id="PIRSR006769-2"/>
    </source>
</evidence>
<feature type="binding site" evidence="15">
    <location>
        <position position="243"/>
    </location>
    <ligand>
        <name>NADP(+)</name>
        <dbReference type="ChEBI" id="CHEBI:58349"/>
    </ligand>
</feature>
<evidence type="ECO:0000256" key="7">
    <source>
        <dbReference type="ARBA" id="ARBA00022723"/>
    </source>
</evidence>
<proteinExistence type="inferred from homology"/>
<organism evidence="19 20">
    <name type="scientific">Pseudomarimonas arenosa</name>
    <dbReference type="NCBI Taxonomy" id="2774145"/>
    <lineage>
        <taxon>Bacteria</taxon>
        <taxon>Pseudomonadati</taxon>
        <taxon>Pseudomonadota</taxon>
        <taxon>Gammaproteobacteria</taxon>
        <taxon>Lysobacterales</taxon>
        <taxon>Lysobacteraceae</taxon>
        <taxon>Pseudomarimonas</taxon>
    </lineage>
</organism>
<feature type="binding site" evidence="16">
    <location>
        <position position="131"/>
    </location>
    <ligand>
        <name>Zn(2+)</name>
        <dbReference type="ChEBI" id="CHEBI:29105"/>
        <note>catalytic</note>
    </ligand>
</feature>
<dbReference type="InterPro" id="IPR004794">
    <property type="entry name" value="Eubact_RibD"/>
</dbReference>
<evidence type="ECO:0000256" key="10">
    <source>
        <dbReference type="ARBA" id="ARBA00022857"/>
    </source>
</evidence>
<dbReference type="Gene3D" id="3.40.430.10">
    <property type="entry name" value="Dihydrofolate Reductase, subunit A"/>
    <property type="match status" value="1"/>
</dbReference>
<dbReference type="InterPro" id="IPR024072">
    <property type="entry name" value="DHFR-like_dom_sf"/>
</dbReference>
<dbReference type="CDD" id="cd01284">
    <property type="entry name" value="Riboflavin_deaminase-reductase"/>
    <property type="match status" value="1"/>
</dbReference>
<evidence type="ECO:0000256" key="12">
    <source>
        <dbReference type="ARBA" id="ARBA00023268"/>
    </source>
</evidence>
<feature type="binding site" evidence="15">
    <location>
        <position position="217"/>
    </location>
    <ligand>
        <name>NADP(+)</name>
        <dbReference type="ChEBI" id="CHEBI:58349"/>
    </ligand>
</feature>
<dbReference type="InterPro" id="IPR011549">
    <property type="entry name" value="RibD_C"/>
</dbReference>
<feature type="binding site" evidence="16">
    <location>
        <position position="122"/>
    </location>
    <ligand>
        <name>Zn(2+)</name>
        <dbReference type="ChEBI" id="CHEBI:29105"/>
        <note>catalytic</note>
    </ligand>
</feature>
<comment type="function">
    <text evidence="1 13">Converts 2,5-diamino-6-(ribosylamino)-4(3h)-pyrimidinone 5'-phosphate into 5-amino-6-(ribosylamino)-2,4(1h,3h)-pyrimidinedione 5'-phosphate.</text>
</comment>
<comment type="pathway">
    <text evidence="3 13">Cofactor biosynthesis; riboflavin biosynthesis; 5-amino-6-(D-ribitylamino)uracil from GTP: step 3/4.</text>
</comment>
<dbReference type="GO" id="GO:0008270">
    <property type="term" value="F:zinc ion binding"/>
    <property type="evidence" value="ECO:0007669"/>
    <property type="project" value="InterPro"/>
</dbReference>
<dbReference type="Gene3D" id="3.40.140.10">
    <property type="entry name" value="Cytidine Deaminase, domain 2"/>
    <property type="match status" value="1"/>
</dbReference>
<dbReference type="EC" id="1.1.1.193" evidence="13"/>
<comment type="similarity">
    <text evidence="4 13">In the N-terminal section; belongs to the cytidine and deoxycytidylate deaminase family.</text>
</comment>
<keyword evidence="7 13" id="KW-0479">Metal-binding</keyword>
<sequence>MAVHAVSSRLLPTPGLEQRHASRGIRTNGGRYELAAGSGDAEVSEFSVFDHRSMAHALQLAARGMFTTQPNPRVGCVIAQGETWVGEGAHLQAGGPHAEVFALRQAGAQARGATAYVTLEPCAHHGRTPPCAEALVAAQVKRVVVAAGDPFDQVNGRGVQRLREAGIEVQVGLMEAQARELNLGFYARVQRRRPFVRLKLASSLDGRIALANGASRWVTGAAARQDVQYWRARSSAILSSARTVEIDDPLLTVRLDQPFAPPLRVILAHRRLPPISARLFHDRATPTLLVAPPELLKGTDWPCQTLALPANEQGVELPQLLHALAERGINELHTECGGILAASLLRAELVDELLWYQAPRLLGGDSRPALGALGVTELTEQGRWRLLECRQVGEDLRLRLRPVAVPSI</sequence>
<comment type="pathway">
    <text evidence="2 13">Cofactor biosynthesis; riboflavin biosynthesis; 5-amino-6-(D-ribitylamino)uracil from GTP: step 2/4.</text>
</comment>
<keyword evidence="9 13" id="KW-0862">Zinc</keyword>
<protein>
    <recommendedName>
        <fullName evidence="13">Riboflavin biosynthesis protein RibD</fullName>
    </recommendedName>
    <domain>
        <recommendedName>
            <fullName evidence="13">Diaminohydroxyphosphoribosylaminopyrimidine deaminase</fullName>
            <shortName evidence="13">DRAP deaminase</shortName>
            <ecNumber evidence="13">3.5.4.26</ecNumber>
        </recommendedName>
        <alternativeName>
            <fullName evidence="13">Riboflavin-specific deaminase</fullName>
        </alternativeName>
    </domain>
    <domain>
        <recommendedName>
            <fullName evidence="13">5-amino-6-(5-phosphoribosylamino)uracil reductase</fullName>
            <ecNumber evidence="13">1.1.1.193</ecNumber>
        </recommendedName>
        <alternativeName>
            <fullName evidence="13">HTP reductase</fullName>
        </alternativeName>
    </domain>
</protein>
<dbReference type="GO" id="GO:0008835">
    <property type="term" value="F:diaminohydroxyphosphoribosylaminopyrimidine deaminase activity"/>
    <property type="evidence" value="ECO:0007669"/>
    <property type="project" value="UniProtKB-EC"/>
</dbReference>
<evidence type="ECO:0000256" key="1">
    <source>
        <dbReference type="ARBA" id="ARBA00002151"/>
    </source>
</evidence>
<evidence type="ECO:0000256" key="9">
    <source>
        <dbReference type="ARBA" id="ARBA00022833"/>
    </source>
</evidence>
<dbReference type="PROSITE" id="PS00903">
    <property type="entry name" value="CYT_DCMP_DEAMINASES_1"/>
    <property type="match status" value="1"/>
</dbReference>
<dbReference type="InterPro" id="IPR050765">
    <property type="entry name" value="Riboflavin_Biosynth_HTPR"/>
</dbReference>
<evidence type="ECO:0000313" key="19">
    <source>
        <dbReference type="EMBL" id="MBD8526648.1"/>
    </source>
</evidence>
<feature type="region of interest" description="Disordered" evidence="17">
    <location>
        <begin position="1"/>
        <end position="24"/>
    </location>
</feature>
<feature type="binding site" evidence="16">
    <location>
        <position position="97"/>
    </location>
    <ligand>
        <name>Zn(2+)</name>
        <dbReference type="ChEBI" id="CHEBI:29105"/>
        <note>catalytic</note>
    </ligand>
</feature>
<dbReference type="Pfam" id="PF01872">
    <property type="entry name" value="RibD_C"/>
    <property type="match status" value="1"/>
</dbReference>
<feature type="binding site" evidence="15">
    <location>
        <begin position="337"/>
        <end position="343"/>
    </location>
    <ligand>
        <name>NADP(+)</name>
        <dbReference type="ChEBI" id="CHEBI:58349"/>
    </ligand>
</feature>
<dbReference type="InterPro" id="IPR002734">
    <property type="entry name" value="RibDG_C"/>
</dbReference>
<evidence type="ECO:0000313" key="20">
    <source>
        <dbReference type="Proteomes" id="UP000613768"/>
    </source>
</evidence>
<dbReference type="GO" id="GO:0008703">
    <property type="term" value="F:5-amino-6-(5-phosphoribosylamino)uracil reductase activity"/>
    <property type="evidence" value="ECO:0007669"/>
    <property type="project" value="UniProtKB-EC"/>
</dbReference>
<dbReference type="InterPro" id="IPR016192">
    <property type="entry name" value="APOBEC/CMP_deaminase_Zn-bd"/>
</dbReference>
<name>A0AAW3ZL09_9GAMM</name>
<evidence type="ECO:0000256" key="3">
    <source>
        <dbReference type="ARBA" id="ARBA00004910"/>
    </source>
</evidence>
<dbReference type="GO" id="GO:0050661">
    <property type="term" value="F:NADP binding"/>
    <property type="evidence" value="ECO:0007669"/>
    <property type="project" value="InterPro"/>
</dbReference>
<keyword evidence="6 13" id="KW-0686">Riboflavin biosynthesis</keyword>
<dbReference type="PANTHER" id="PTHR38011:SF7">
    <property type="entry name" value="2,5-DIAMINO-6-RIBOSYLAMINO-4(3H)-PYRIMIDINONE 5'-PHOSPHATE REDUCTASE"/>
    <property type="match status" value="1"/>
</dbReference>
<dbReference type="AlphaFoldDB" id="A0AAW3ZL09"/>
<comment type="similarity">
    <text evidence="5 13">In the C-terminal section; belongs to the HTP reductase family.</text>
</comment>
<feature type="binding site" evidence="15">
    <location>
        <position position="215"/>
    </location>
    <ligand>
        <name>substrate</name>
    </ligand>
</feature>
<evidence type="ECO:0000256" key="2">
    <source>
        <dbReference type="ARBA" id="ARBA00004882"/>
    </source>
</evidence>
<comment type="catalytic activity">
    <reaction evidence="13">
        <text>2,5-diamino-6-hydroxy-4-(5-phosphoribosylamino)-pyrimidine + H2O + H(+) = 5-amino-6-(5-phospho-D-ribosylamino)uracil + NH4(+)</text>
        <dbReference type="Rhea" id="RHEA:21868"/>
        <dbReference type="ChEBI" id="CHEBI:15377"/>
        <dbReference type="ChEBI" id="CHEBI:15378"/>
        <dbReference type="ChEBI" id="CHEBI:28938"/>
        <dbReference type="ChEBI" id="CHEBI:58453"/>
        <dbReference type="ChEBI" id="CHEBI:58614"/>
        <dbReference type="EC" id="3.5.4.26"/>
    </reaction>
</comment>
<dbReference type="InterPro" id="IPR002125">
    <property type="entry name" value="CMP_dCMP_dom"/>
</dbReference>
<dbReference type="GO" id="GO:0009231">
    <property type="term" value="P:riboflavin biosynthetic process"/>
    <property type="evidence" value="ECO:0007669"/>
    <property type="project" value="UniProtKB-KW"/>
</dbReference>
<reference evidence="19 20" key="1">
    <citation type="submission" date="2020-09" db="EMBL/GenBank/DDBJ databases">
        <title>Pseudoxanthomonas sp. CAU 1598 isolated from sand of Yaerae Beach.</title>
        <authorList>
            <person name="Kim W."/>
        </authorList>
    </citation>
    <scope>NUCLEOTIDE SEQUENCE [LARGE SCALE GENOMIC DNA]</scope>
    <source>
        <strain evidence="19 20">CAU 1598</strain>
    </source>
</reference>
<feature type="binding site" evidence="15">
    <location>
        <position position="201"/>
    </location>
    <ligand>
        <name>NADP(+)</name>
        <dbReference type="ChEBI" id="CHEBI:58349"/>
    </ligand>
</feature>
<dbReference type="Pfam" id="PF00383">
    <property type="entry name" value="dCMP_cyt_deam_1"/>
    <property type="match status" value="1"/>
</dbReference>
<dbReference type="PROSITE" id="PS51747">
    <property type="entry name" value="CYT_DCMP_DEAMINASES_2"/>
    <property type="match status" value="1"/>
</dbReference>
<comment type="catalytic activity">
    <reaction evidence="13">
        <text>5-amino-6-(5-phospho-D-ribitylamino)uracil + NADP(+) = 5-amino-6-(5-phospho-D-ribosylamino)uracil + NADPH + H(+)</text>
        <dbReference type="Rhea" id="RHEA:17845"/>
        <dbReference type="ChEBI" id="CHEBI:15378"/>
        <dbReference type="ChEBI" id="CHEBI:57783"/>
        <dbReference type="ChEBI" id="CHEBI:58349"/>
        <dbReference type="ChEBI" id="CHEBI:58421"/>
        <dbReference type="ChEBI" id="CHEBI:58453"/>
        <dbReference type="EC" id="1.1.1.193"/>
    </reaction>
</comment>
<keyword evidence="8 13" id="KW-0378">Hydrolase</keyword>
<dbReference type="EMBL" id="JACYTR010000027">
    <property type="protein sequence ID" value="MBD8526648.1"/>
    <property type="molecule type" value="Genomic_DNA"/>
</dbReference>
<feature type="binding site" evidence="15">
    <location>
        <position position="231"/>
    </location>
    <ligand>
        <name>substrate</name>
    </ligand>
</feature>
<feature type="binding site" evidence="15">
    <location>
        <position position="251"/>
    </location>
    <ligand>
        <name>substrate</name>
    </ligand>
</feature>
<feature type="active site" description="Proton donor" evidence="14">
    <location>
        <position position="99"/>
    </location>
</feature>
<evidence type="ECO:0000259" key="18">
    <source>
        <dbReference type="PROSITE" id="PS51747"/>
    </source>
</evidence>
<gene>
    <name evidence="19" type="primary">ribD</name>
    <name evidence="19" type="ORF">IFO71_12960</name>
</gene>
<dbReference type="PIRSF" id="PIRSF006769">
    <property type="entry name" value="RibD"/>
    <property type="match status" value="1"/>
</dbReference>
<feature type="binding site" evidence="15">
    <location>
        <position position="247"/>
    </location>
    <ligand>
        <name>NADP(+)</name>
        <dbReference type="ChEBI" id="CHEBI:58349"/>
    </ligand>
</feature>
<comment type="caution">
    <text evidence="19">The sequence shown here is derived from an EMBL/GenBank/DDBJ whole genome shotgun (WGS) entry which is preliminary data.</text>
</comment>
<keyword evidence="20" id="KW-1185">Reference proteome</keyword>
<evidence type="ECO:0000256" key="17">
    <source>
        <dbReference type="SAM" id="MobiDB-lite"/>
    </source>
</evidence>
<accession>A0AAW3ZL09</accession>
<keyword evidence="12" id="KW-0511">Multifunctional enzyme</keyword>
<evidence type="ECO:0000256" key="11">
    <source>
        <dbReference type="ARBA" id="ARBA00023002"/>
    </source>
</evidence>
<feature type="binding site" evidence="15">
    <location>
        <position position="335"/>
    </location>
    <ligand>
        <name>substrate</name>
    </ligand>
</feature>
<dbReference type="PANTHER" id="PTHR38011">
    <property type="entry name" value="DIHYDROFOLATE REDUCTASE FAMILY PROTEIN (AFU_ORTHOLOGUE AFUA_8G06820)"/>
    <property type="match status" value="1"/>
</dbReference>
<comment type="cofactor">
    <cofactor evidence="13 16">
        <name>Zn(2+)</name>
        <dbReference type="ChEBI" id="CHEBI:29105"/>
    </cofactor>
    <text evidence="13 16">Binds 1 zinc ion.</text>
</comment>